<proteinExistence type="predicted"/>
<evidence type="ECO:0008006" key="5">
    <source>
        <dbReference type="Google" id="ProtNLM"/>
    </source>
</evidence>
<dbReference type="RefSeq" id="WP_221031513.1">
    <property type="nucleotide sequence ID" value="NZ_CP139781.1"/>
</dbReference>
<keyword evidence="2" id="KW-0812">Transmembrane</keyword>
<reference evidence="3 4" key="1">
    <citation type="submission" date="2023-12" db="EMBL/GenBank/DDBJ databases">
        <title>Description of an unclassified Opitutus bacterium of Verrucomicrobiota.</title>
        <authorList>
            <person name="Zhang D.-F."/>
        </authorList>
    </citation>
    <scope>NUCLEOTIDE SEQUENCE [LARGE SCALE GENOMIC DNA]</scope>
    <source>
        <strain evidence="3 4">WL0086</strain>
    </source>
</reference>
<dbReference type="EMBL" id="CP139781">
    <property type="protein sequence ID" value="WRQ86001.1"/>
    <property type="molecule type" value="Genomic_DNA"/>
</dbReference>
<feature type="transmembrane region" description="Helical" evidence="2">
    <location>
        <begin position="238"/>
        <end position="262"/>
    </location>
</feature>
<accession>A0ABZ1C3D2</accession>
<feature type="compositionally biased region" description="Polar residues" evidence="1">
    <location>
        <begin position="12"/>
        <end position="22"/>
    </location>
</feature>
<dbReference type="Proteomes" id="UP000738431">
    <property type="component" value="Chromosome"/>
</dbReference>
<evidence type="ECO:0000256" key="2">
    <source>
        <dbReference type="SAM" id="Phobius"/>
    </source>
</evidence>
<evidence type="ECO:0000256" key="1">
    <source>
        <dbReference type="SAM" id="MobiDB-lite"/>
    </source>
</evidence>
<organism evidence="3 4">
    <name type="scientific">Actomonas aquatica</name>
    <dbReference type="NCBI Taxonomy" id="2866162"/>
    <lineage>
        <taxon>Bacteria</taxon>
        <taxon>Pseudomonadati</taxon>
        <taxon>Verrucomicrobiota</taxon>
        <taxon>Opitutia</taxon>
        <taxon>Opitutales</taxon>
        <taxon>Opitutaceae</taxon>
        <taxon>Actomonas</taxon>
    </lineage>
</organism>
<feature type="transmembrane region" description="Helical" evidence="2">
    <location>
        <begin position="152"/>
        <end position="171"/>
    </location>
</feature>
<gene>
    <name evidence="3" type="ORF">K1X11_014400</name>
</gene>
<evidence type="ECO:0000313" key="3">
    <source>
        <dbReference type="EMBL" id="WRQ86001.1"/>
    </source>
</evidence>
<evidence type="ECO:0000313" key="4">
    <source>
        <dbReference type="Proteomes" id="UP000738431"/>
    </source>
</evidence>
<name>A0ABZ1C3D2_9BACT</name>
<feature type="transmembrane region" description="Helical" evidence="2">
    <location>
        <begin position="97"/>
        <end position="114"/>
    </location>
</feature>
<keyword evidence="2" id="KW-1133">Transmembrane helix</keyword>
<sequence>MNLEAGGMDGSSGANETDSPVSQRRADELPAPPPERQEVLLRREVKRLDWSLLGDATLGFFSMETTFTRTLRDFVVNPRRAFESYLGPARLQFSNPLKLLITLVAISTFLNYLVGNFDAVVDGWAMGAQEAGTEQTLTLEQQAALSAFLQRYYNLLVLGGLPVVAFITRFVYWNRAYNVVEHLALNSFALSVTTSFYILLVGPAIKFPLVMALYGMGSLGYQTWVYRRVMGPGWFRALAATTLSTLSSMMIFIAALGLYVAYLQA</sequence>
<keyword evidence="4" id="KW-1185">Reference proteome</keyword>
<keyword evidence="2" id="KW-0472">Membrane</keyword>
<feature type="region of interest" description="Disordered" evidence="1">
    <location>
        <begin position="1"/>
        <end position="36"/>
    </location>
</feature>
<protein>
    <recommendedName>
        <fullName evidence="5">DUF3667 domain-containing protein</fullName>
    </recommendedName>
</protein>